<organism evidence="3 4">
    <name type="scientific">Marasmius tenuissimus</name>
    <dbReference type="NCBI Taxonomy" id="585030"/>
    <lineage>
        <taxon>Eukaryota</taxon>
        <taxon>Fungi</taxon>
        <taxon>Dikarya</taxon>
        <taxon>Basidiomycota</taxon>
        <taxon>Agaricomycotina</taxon>
        <taxon>Agaricomycetes</taxon>
        <taxon>Agaricomycetidae</taxon>
        <taxon>Agaricales</taxon>
        <taxon>Marasmiineae</taxon>
        <taxon>Marasmiaceae</taxon>
        <taxon>Marasmius</taxon>
    </lineage>
</organism>
<protein>
    <recommendedName>
        <fullName evidence="2">BTB domain-containing protein</fullName>
    </recommendedName>
</protein>
<evidence type="ECO:0000259" key="2">
    <source>
        <dbReference type="PROSITE" id="PS50097"/>
    </source>
</evidence>
<keyword evidence="4" id="KW-1185">Reference proteome</keyword>
<feature type="domain" description="BTB" evidence="2">
    <location>
        <begin position="47"/>
        <end position="135"/>
    </location>
</feature>
<feature type="region of interest" description="Disordered" evidence="1">
    <location>
        <begin position="1"/>
        <end position="34"/>
    </location>
</feature>
<feature type="compositionally biased region" description="Polar residues" evidence="1">
    <location>
        <begin position="22"/>
        <end position="34"/>
    </location>
</feature>
<dbReference type="InterPro" id="IPR000210">
    <property type="entry name" value="BTB/POZ_dom"/>
</dbReference>
<proteinExistence type="predicted"/>
<dbReference type="Proteomes" id="UP001437256">
    <property type="component" value="Unassembled WGS sequence"/>
</dbReference>
<name>A0ABR2ZWA2_9AGAR</name>
<comment type="caution">
    <text evidence="3">The sequence shown here is derived from an EMBL/GenBank/DDBJ whole genome shotgun (WGS) entry which is preliminary data.</text>
</comment>
<dbReference type="SUPFAM" id="SSF54695">
    <property type="entry name" value="POZ domain"/>
    <property type="match status" value="1"/>
</dbReference>
<evidence type="ECO:0000313" key="3">
    <source>
        <dbReference type="EMBL" id="KAL0065600.1"/>
    </source>
</evidence>
<dbReference type="InterPro" id="IPR011333">
    <property type="entry name" value="SKP1/BTB/POZ_sf"/>
</dbReference>
<dbReference type="PROSITE" id="PS50097">
    <property type="entry name" value="BTB"/>
    <property type="match status" value="1"/>
</dbReference>
<dbReference type="EMBL" id="JBBXMP010000045">
    <property type="protein sequence ID" value="KAL0065600.1"/>
    <property type="molecule type" value="Genomic_DNA"/>
</dbReference>
<evidence type="ECO:0000313" key="4">
    <source>
        <dbReference type="Proteomes" id="UP001437256"/>
    </source>
</evidence>
<dbReference type="Gene3D" id="3.30.710.10">
    <property type="entry name" value="Potassium Channel Kv1.1, Chain A"/>
    <property type="match status" value="1"/>
</dbReference>
<reference evidence="3 4" key="1">
    <citation type="submission" date="2024-05" db="EMBL/GenBank/DDBJ databases">
        <title>A draft genome resource for the thread blight pathogen Marasmius tenuissimus strain MS-2.</title>
        <authorList>
            <person name="Yulfo-Soto G.E."/>
            <person name="Baruah I.K."/>
            <person name="Amoako-Attah I."/>
            <person name="Bukari Y."/>
            <person name="Meinhardt L.W."/>
            <person name="Bailey B.A."/>
            <person name="Cohen S.P."/>
        </authorList>
    </citation>
    <scope>NUCLEOTIDE SEQUENCE [LARGE SCALE GENOMIC DNA]</scope>
    <source>
        <strain evidence="3 4">MS-2</strain>
    </source>
</reference>
<sequence>MASDDSGAPHEKGSTPPGPGTQGNDAQTNIANEQQVAQAPFDKADSADAIIKTSDGVSFFIPKIILSLVSPYFQDVFKGDPAVHAAPPKLELIDSKDTQRDSIIPAMTTYSILETSKVFGTVLKYFYPGQAAPQLTRISDLAPVLTAMVEYRMQSTAPFQAVIASLLDIAEPLTMGEAHPAVIRVFALFHGFRDAIPIASMKLVKLYSLRIALEHISTSQCSELDQIPASALVELMKYHHTCHSAIRTHAPSFNTWREGSSQLKFKCSSQTKSGKREVLTVAKVDDLYRHLLKAYEHCPLGLINSISAVTMLERNLKCKGCSYPCNGMRSALNKIYKNEVEAALETVDARRLDQDKQLSLGASGGKGSSIAKALAKCPDEFLVKAILCGASIQKPIVIDLRKLGVGIVKGDTVEDSPDALATHSRDVDTVIITTAPFQLG</sequence>
<evidence type="ECO:0000256" key="1">
    <source>
        <dbReference type="SAM" id="MobiDB-lite"/>
    </source>
</evidence>
<dbReference type="Gene3D" id="3.40.50.720">
    <property type="entry name" value="NAD(P)-binding Rossmann-like Domain"/>
    <property type="match status" value="1"/>
</dbReference>
<gene>
    <name evidence="3" type="ORF">AAF712_007378</name>
</gene>
<accession>A0ABR2ZWA2</accession>
<dbReference type="Pfam" id="PF00651">
    <property type="entry name" value="BTB"/>
    <property type="match status" value="1"/>
</dbReference>